<dbReference type="InterPro" id="IPR041633">
    <property type="entry name" value="Polbeta"/>
</dbReference>
<dbReference type="AlphaFoldDB" id="A0A1A8XJU3"/>
<gene>
    <name evidence="2" type="ORF">ACCAA_1740006</name>
</gene>
<evidence type="ECO:0000313" key="3">
    <source>
        <dbReference type="Proteomes" id="UP000199169"/>
    </source>
</evidence>
<dbReference type="EMBL" id="FLQX01000084">
    <property type="protein sequence ID" value="SBT04667.1"/>
    <property type="molecule type" value="Genomic_DNA"/>
</dbReference>
<protein>
    <submittedName>
        <fullName evidence="2">Nucleotidyltransferase family protein</fullName>
    </submittedName>
</protein>
<dbReference type="RefSeq" id="WP_186406121.1">
    <property type="nucleotide sequence ID" value="NZ_FLQX01000084.1"/>
</dbReference>
<accession>A0A1A8XJU3</accession>
<dbReference type="STRING" id="1860102.ACCAA_1740006"/>
<keyword evidence="2" id="KW-0808">Transferase</keyword>
<keyword evidence="3" id="KW-1185">Reference proteome</keyword>
<dbReference type="CDD" id="cd05403">
    <property type="entry name" value="NT_KNTase_like"/>
    <property type="match status" value="1"/>
</dbReference>
<dbReference type="Proteomes" id="UP000199169">
    <property type="component" value="Unassembled WGS sequence"/>
</dbReference>
<dbReference type="Gene3D" id="3.30.460.10">
    <property type="entry name" value="Beta Polymerase, domain 2"/>
    <property type="match status" value="1"/>
</dbReference>
<name>A0A1A8XJU3_9PROT</name>
<reference evidence="3" key="1">
    <citation type="submission" date="2016-06" db="EMBL/GenBank/DDBJ databases">
        <authorList>
            <person name="McIlroy S.J."/>
            <person name="Karst S.M."/>
            <person name="Albertsen M."/>
        </authorList>
    </citation>
    <scope>NUCLEOTIDE SEQUENCE [LARGE SCALE GENOMIC DNA]</scope>
</reference>
<evidence type="ECO:0000259" key="1">
    <source>
        <dbReference type="Pfam" id="PF18765"/>
    </source>
</evidence>
<dbReference type="InterPro" id="IPR043519">
    <property type="entry name" value="NT_sf"/>
</dbReference>
<sequence length="93" mass="10466">MRLAAREQSAIREAIHEADGEASIYLFGSRVDEAAKGGDIDLLVLSRKIDLMTKLGILARLHQQLGERKIDMVVYPDTSRPFPRMVMEEGVRL</sequence>
<organism evidence="2 3">
    <name type="scientific">Candidatus Accumulibacter aalborgensis</name>
    <dbReference type="NCBI Taxonomy" id="1860102"/>
    <lineage>
        <taxon>Bacteria</taxon>
        <taxon>Pseudomonadati</taxon>
        <taxon>Pseudomonadota</taxon>
        <taxon>Betaproteobacteria</taxon>
        <taxon>Candidatus Accumulibacter</taxon>
    </lineage>
</organism>
<proteinExistence type="predicted"/>
<dbReference type="SUPFAM" id="SSF81301">
    <property type="entry name" value="Nucleotidyltransferase"/>
    <property type="match status" value="1"/>
</dbReference>
<dbReference type="Pfam" id="PF18765">
    <property type="entry name" value="Polbeta"/>
    <property type="match status" value="1"/>
</dbReference>
<dbReference type="GO" id="GO:0016740">
    <property type="term" value="F:transferase activity"/>
    <property type="evidence" value="ECO:0007669"/>
    <property type="project" value="UniProtKB-KW"/>
</dbReference>
<evidence type="ECO:0000313" key="2">
    <source>
        <dbReference type="EMBL" id="SBT04667.1"/>
    </source>
</evidence>
<feature type="domain" description="Polymerase beta nucleotidyltransferase" evidence="1">
    <location>
        <begin position="22"/>
        <end position="92"/>
    </location>
</feature>